<dbReference type="CDD" id="cd05251">
    <property type="entry name" value="NmrA_like_SDR_a"/>
    <property type="match status" value="1"/>
</dbReference>
<dbReference type="InterPro" id="IPR036291">
    <property type="entry name" value="NAD(P)-bd_dom_sf"/>
</dbReference>
<keyword evidence="5" id="KW-1185">Reference proteome</keyword>
<gene>
    <name evidence="4" type="ORF">Aple_075160</name>
</gene>
<protein>
    <recommendedName>
        <fullName evidence="3">NmrA-like domain-containing protein</fullName>
    </recommendedName>
</protein>
<name>A0A5M3XTP5_9ACTN</name>
<dbReference type="RefSeq" id="WP_155349448.1">
    <property type="nucleotide sequence ID" value="NZ_BAAAHM010000044.1"/>
</dbReference>
<proteinExistence type="inferred from homology"/>
<dbReference type="OrthoDB" id="319724at2"/>
<comment type="similarity">
    <text evidence="1">Belongs to the NmrA-type oxidoreductase family.</text>
</comment>
<dbReference type="Gene3D" id="3.40.50.720">
    <property type="entry name" value="NAD(P)-binding Rossmann-like Domain"/>
    <property type="match status" value="1"/>
</dbReference>
<sequence>MSSIADPAIVAVTGATGRQGGAATRALIGAGRKVRALTRRPESPSARELAALGADVVRCDLGDRESIRNALQGASGLYLTTTPYESGVDEEERQAKSAIDIAREAGIRHVVYGSVASADQPTGVAHFESKGRIEEYLTTSGIPLTTVLRPTFFMDMFLDDAFRHAIARRSIEFVIRPETRIAMIAVDDIAAFAAHAFAHPDAIAGHVIDLAGDYPSMMELASVLSEALQQEIVYRQVDESQLAADVRPKAGTQRWLEDVGWQVDPKALEGYGVPLTDLREWAVSHREKLLSAAN</sequence>
<evidence type="ECO:0000313" key="4">
    <source>
        <dbReference type="EMBL" id="GES24617.1"/>
    </source>
</evidence>
<dbReference type="InterPro" id="IPR051164">
    <property type="entry name" value="NmrA-like_oxidored"/>
</dbReference>
<dbReference type="InterPro" id="IPR008030">
    <property type="entry name" value="NmrA-like"/>
</dbReference>
<organism evidence="4 5">
    <name type="scientific">Acrocarpospora pleiomorpha</name>
    <dbReference type="NCBI Taxonomy" id="90975"/>
    <lineage>
        <taxon>Bacteria</taxon>
        <taxon>Bacillati</taxon>
        <taxon>Actinomycetota</taxon>
        <taxon>Actinomycetes</taxon>
        <taxon>Streptosporangiales</taxon>
        <taxon>Streptosporangiaceae</taxon>
        <taxon>Acrocarpospora</taxon>
    </lineage>
</organism>
<accession>A0A5M3XTP5</accession>
<evidence type="ECO:0000256" key="2">
    <source>
        <dbReference type="ARBA" id="ARBA00022857"/>
    </source>
</evidence>
<dbReference type="PANTHER" id="PTHR42748">
    <property type="entry name" value="NITROGEN METABOLITE REPRESSION PROTEIN NMRA FAMILY MEMBER"/>
    <property type="match status" value="1"/>
</dbReference>
<dbReference type="SUPFAM" id="SSF51735">
    <property type="entry name" value="NAD(P)-binding Rossmann-fold domains"/>
    <property type="match status" value="1"/>
</dbReference>
<dbReference type="Proteomes" id="UP000377595">
    <property type="component" value="Unassembled WGS sequence"/>
</dbReference>
<evidence type="ECO:0000313" key="5">
    <source>
        <dbReference type="Proteomes" id="UP000377595"/>
    </source>
</evidence>
<evidence type="ECO:0000256" key="1">
    <source>
        <dbReference type="ARBA" id="ARBA00006328"/>
    </source>
</evidence>
<dbReference type="PANTHER" id="PTHR42748:SF7">
    <property type="entry name" value="NMRA LIKE REDOX SENSOR 1-RELATED"/>
    <property type="match status" value="1"/>
</dbReference>
<evidence type="ECO:0000259" key="3">
    <source>
        <dbReference type="Pfam" id="PF05368"/>
    </source>
</evidence>
<reference evidence="4 5" key="1">
    <citation type="submission" date="2019-10" db="EMBL/GenBank/DDBJ databases">
        <title>Whole genome shotgun sequence of Acrocarpospora pleiomorpha NBRC 16267.</title>
        <authorList>
            <person name="Ichikawa N."/>
            <person name="Kimura A."/>
            <person name="Kitahashi Y."/>
            <person name="Komaki H."/>
            <person name="Oguchi A."/>
        </authorList>
    </citation>
    <scope>NUCLEOTIDE SEQUENCE [LARGE SCALE GENOMIC DNA]</scope>
    <source>
        <strain evidence="4 5">NBRC 16267</strain>
    </source>
</reference>
<dbReference type="EMBL" id="BLAF01000054">
    <property type="protein sequence ID" value="GES24617.1"/>
    <property type="molecule type" value="Genomic_DNA"/>
</dbReference>
<dbReference type="Pfam" id="PF05368">
    <property type="entry name" value="NmrA"/>
    <property type="match status" value="1"/>
</dbReference>
<dbReference type="Gene3D" id="3.90.25.10">
    <property type="entry name" value="UDP-galactose 4-epimerase, domain 1"/>
    <property type="match status" value="1"/>
</dbReference>
<dbReference type="AlphaFoldDB" id="A0A5M3XTP5"/>
<feature type="domain" description="NmrA-like" evidence="3">
    <location>
        <begin position="10"/>
        <end position="243"/>
    </location>
</feature>
<comment type="caution">
    <text evidence="4">The sequence shown here is derived from an EMBL/GenBank/DDBJ whole genome shotgun (WGS) entry which is preliminary data.</text>
</comment>
<keyword evidence="2" id="KW-0521">NADP</keyword>